<keyword evidence="13 19" id="KW-0472">Membrane</keyword>
<keyword evidence="21" id="KW-1185">Reference proteome</keyword>
<evidence type="ECO:0000256" key="14">
    <source>
        <dbReference type="ARBA" id="ARBA00025228"/>
    </source>
</evidence>
<feature type="transmembrane region" description="Helical" evidence="19">
    <location>
        <begin position="224"/>
        <end position="244"/>
    </location>
</feature>
<dbReference type="UniPathway" id="UPA00148">
    <property type="reaction ID" value="UER00238"/>
</dbReference>
<evidence type="ECO:0000256" key="18">
    <source>
        <dbReference type="ARBA" id="ARBA00049504"/>
    </source>
</evidence>
<accession>A0A7W3LWY3</accession>
<feature type="transmembrane region" description="Helical" evidence="19">
    <location>
        <begin position="110"/>
        <end position="130"/>
    </location>
</feature>
<keyword evidence="8 19" id="KW-0169">Cobalamin biosynthesis</keyword>
<comment type="cofactor">
    <cofactor evidence="1 19">
        <name>Mg(2+)</name>
        <dbReference type="ChEBI" id="CHEBI:18420"/>
    </cofactor>
</comment>
<evidence type="ECO:0000256" key="3">
    <source>
        <dbReference type="ARBA" id="ARBA00004663"/>
    </source>
</evidence>
<dbReference type="GO" id="GO:0009236">
    <property type="term" value="P:cobalamin biosynthetic process"/>
    <property type="evidence" value="ECO:0007669"/>
    <property type="project" value="UniProtKB-UniRule"/>
</dbReference>
<comment type="catalytic activity">
    <reaction evidence="17 19">
        <text>alpha-ribazole + adenosylcob(III)inamide-GDP = adenosylcob(III)alamin + GMP + H(+)</text>
        <dbReference type="Rhea" id="RHEA:16049"/>
        <dbReference type="ChEBI" id="CHEBI:10329"/>
        <dbReference type="ChEBI" id="CHEBI:15378"/>
        <dbReference type="ChEBI" id="CHEBI:18408"/>
        <dbReference type="ChEBI" id="CHEBI:58115"/>
        <dbReference type="ChEBI" id="CHEBI:60487"/>
        <dbReference type="EC" id="2.7.8.26"/>
    </reaction>
</comment>
<gene>
    <name evidence="19" type="primary">cobS</name>
    <name evidence="20" type="ORF">HNR61_007517</name>
</gene>
<evidence type="ECO:0000313" key="21">
    <source>
        <dbReference type="Proteomes" id="UP000572680"/>
    </source>
</evidence>
<dbReference type="PANTHER" id="PTHR34148:SF1">
    <property type="entry name" value="ADENOSYLCOBINAMIDE-GDP RIBAZOLETRANSFERASE"/>
    <property type="match status" value="1"/>
</dbReference>
<evidence type="ECO:0000256" key="8">
    <source>
        <dbReference type="ARBA" id="ARBA00022573"/>
    </source>
</evidence>
<dbReference type="GO" id="GO:0008818">
    <property type="term" value="F:cobalamin 5'-phosphate synthase activity"/>
    <property type="evidence" value="ECO:0007669"/>
    <property type="project" value="UniProtKB-UniRule"/>
</dbReference>
<dbReference type="GO" id="GO:0051073">
    <property type="term" value="F:adenosylcobinamide-GDP ribazoletransferase activity"/>
    <property type="evidence" value="ECO:0007669"/>
    <property type="project" value="UniProtKB-UniRule"/>
</dbReference>
<evidence type="ECO:0000256" key="6">
    <source>
        <dbReference type="ARBA" id="ARBA00015850"/>
    </source>
</evidence>
<dbReference type="HAMAP" id="MF_00719">
    <property type="entry name" value="CobS"/>
    <property type="match status" value="1"/>
</dbReference>
<dbReference type="Proteomes" id="UP000572680">
    <property type="component" value="Unassembled WGS sequence"/>
</dbReference>
<protein>
    <recommendedName>
        <fullName evidence="6 19">Adenosylcobinamide-GDP ribazoletransferase</fullName>
        <ecNumber evidence="5 19">2.7.8.26</ecNumber>
    </recommendedName>
    <alternativeName>
        <fullName evidence="16 19">Cobalamin synthase</fullName>
    </alternativeName>
    <alternativeName>
        <fullName evidence="15 19">Cobalamin-5'-phosphate synthase</fullName>
    </alternativeName>
</protein>
<comment type="subcellular location">
    <subcellularLocation>
        <location evidence="2 19">Cell membrane</location>
        <topology evidence="2 19">Multi-pass membrane protein</topology>
    </subcellularLocation>
</comment>
<evidence type="ECO:0000256" key="10">
    <source>
        <dbReference type="ARBA" id="ARBA00022692"/>
    </source>
</evidence>
<comment type="pathway">
    <text evidence="3 19">Cofactor biosynthesis; adenosylcobalamin biosynthesis; adenosylcobalamin from cob(II)yrinate a,c-diamide: step 7/7.</text>
</comment>
<keyword evidence="10 19" id="KW-0812">Transmembrane</keyword>
<dbReference type="AlphaFoldDB" id="A0A7W3LWY3"/>
<evidence type="ECO:0000256" key="5">
    <source>
        <dbReference type="ARBA" id="ARBA00013200"/>
    </source>
</evidence>
<dbReference type="EC" id="2.7.8.26" evidence="5 19"/>
<feature type="transmembrane region" description="Helical" evidence="19">
    <location>
        <begin position="193"/>
        <end position="212"/>
    </location>
</feature>
<feature type="transmembrane region" description="Helical" evidence="19">
    <location>
        <begin position="33"/>
        <end position="54"/>
    </location>
</feature>
<dbReference type="InterPro" id="IPR003805">
    <property type="entry name" value="CobS"/>
</dbReference>
<comment type="function">
    <text evidence="14 19">Joins adenosylcobinamide-GDP and alpha-ribazole to generate adenosylcobalamin (Ado-cobalamin). Also synthesizes adenosylcobalamin 5'-phosphate from adenosylcobinamide-GDP and alpha-ribazole 5'-phosphate.</text>
</comment>
<evidence type="ECO:0000256" key="1">
    <source>
        <dbReference type="ARBA" id="ARBA00001946"/>
    </source>
</evidence>
<sequence length="245" mass="23533">MTGWLDGLRLAVPLLTVVRLRTGPVDRATGRRAMLLAPATGLVVGGAAALVLLAGGAAGLSPLLGAALAVAASAALTRALHLDGLADLADGLGSGRPAAEALAIMKRSDIGPFGVVTLLLTLLVQVAALASAPNAPVAALVAAVTGRLALPWACRTGVPAARPGGLGALVAGTVPTRAAVLVTAVVIAAAVAAGPFAVAAVAAGLAAALLTLRRAVRRLGGVTGDVLGALVEIATTAALVVLAAA</sequence>
<evidence type="ECO:0000256" key="4">
    <source>
        <dbReference type="ARBA" id="ARBA00010561"/>
    </source>
</evidence>
<evidence type="ECO:0000256" key="2">
    <source>
        <dbReference type="ARBA" id="ARBA00004651"/>
    </source>
</evidence>
<keyword evidence="11 19" id="KW-0460">Magnesium</keyword>
<evidence type="ECO:0000313" key="20">
    <source>
        <dbReference type="EMBL" id="MBA8955835.1"/>
    </source>
</evidence>
<proteinExistence type="inferred from homology"/>
<evidence type="ECO:0000256" key="19">
    <source>
        <dbReference type="HAMAP-Rule" id="MF_00719"/>
    </source>
</evidence>
<dbReference type="GO" id="GO:0005886">
    <property type="term" value="C:plasma membrane"/>
    <property type="evidence" value="ECO:0007669"/>
    <property type="project" value="UniProtKB-SubCell"/>
</dbReference>
<keyword evidence="7 19" id="KW-1003">Cell membrane</keyword>
<dbReference type="RefSeq" id="WP_312898282.1">
    <property type="nucleotide sequence ID" value="NZ_JACJIA010000013.1"/>
</dbReference>
<comment type="caution">
    <text evidence="20">The sequence shown here is derived from an EMBL/GenBank/DDBJ whole genome shotgun (WGS) entry which is preliminary data.</text>
</comment>
<keyword evidence="9 19" id="KW-0808">Transferase</keyword>
<evidence type="ECO:0000256" key="11">
    <source>
        <dbReference type="ARBA" id="ARBA00022842"/>
    </source>
</evidence>
<comment type="similarity">
    <text evidence="4 19">Belongs to the CobS family.</text>
</comment>
<name>A0A7W3LWY3_ACTNM</name>
<feature type="transmembrane region" description="Helical" evidence="19">
    <location>
        <begin position="60"/>
        <end position="80"/>
    </location>
</feature>
<evidence type="ECO:0000256" key="13">
    <source>
        <dbReference type="ARBA" id="ARBA00023136"/>
    </source>
</evidence>
<evidence type="ECO:0000256" key="15">
    <source>
        <dbReference type="ARBA" id="ARBA00032605"/>
    </source>
</evidence>
<evidence type="ECO:0000256" key="12">
    <source>
        <dbReference type="ARBA" id="ARBA00022989"/>
    </source>
</evidence>
<comment type="catalytic activity">
    <reaction evidence="18 19">
        <text>alpha-ribazole 5'-phosphate + adenosylcob(III)inamide-GDP = adenosylcob(III)alamin 5'-phosphate + GMP + H(+)</text>
        <dbReference type="Rhea" id="RHEA:23560"/>
        <dbReference type="ChEBI" id="CHEBI:15378"/>
        <dbReference type="ChEBI" id="CHEBI:57918"/>
        <dbReference type="ChEBI" id="CHEBI:58115"/>
        <dbReference type="ChEBI" id="CHEBI:60487"/>
        <dbReference type="ChEBI" id="CHEBI:60493"/>
        <dbReference type="EC" id="2.7.8.26"/>
    </reaction>
</comment>
<evidence type="ECO:0000256" key="7">
    <source>
        <dbReference type="ARBA" id="ARBA00022475"/>
    </source>
</evidence>
<evidence type="ECO:0000256" key="17">
    <source>
        <dbReference type="ARBA" id="ARBA00048623"/>
    </source>
</evidence>
<evidence type="ECO:0000256" key="16">
    <source>
        <dbReference type="ARBA" id="ARBA00032853"/>
    </source>
</evidence>
<evidence type="ECO:0000256" key="9">
    <source>
        <dbReference type="ARBA" id="ARBA00022679"/>
    </source>
</evidence>
<dbReference type="Pfam" id="PF02654">
    <property type="entry name" value="CobS"/>
    <property type="match status" value="1"/>
</dbReference>
<keyword evidence="12 19" id="KW-1133">Transmembrane helix</keyword>
<organism evidence="20 21">
    <name type="scientific">Actinomadura namibiensis</name>
    <dbReference type="NCBI Taxonomy" id="182080"/>
    <lineage>
        <taxon>Bacteria</taxon>
        <taxon>Bacillati</taxon>
        <taxon>Actinomycetota</taxon>
        <taxon>Actinomycetes</taxon>
        <taxon>Streptosporangiales</taxon>
        <taxon>Thermomonosporaceae</taxon>
        <taxon>Actinomadura</taxon>
    </lineage>
</organism>
<reference evidence="20 21" key="1">
    <citation type="submission" date="2020-08" db="EMBL/GenBank/DDBJ databases">
        <title>Genomic Encyclopedia of Type Strains, Phase IV (KMG-IV): sequencing the most valuable type-strain genomes for metagenomic binning, comparative biology and taxonomic classification.</title>
        <authorList>
            <person name="Goeker M."/>
        </authorList>
    </citation>
    <scope>NUCLEOTIDE SEQUENCE [LARGE SCALE GENOMIC DNA]</scope>
    <source>
        <strain evidence="20 21">DSM 44197</strain>
    </source>
</reference>
<dbReference type="PANTHER" id="PTHR34148">
    <property type="entry name" value="ADENOSYLCOBINAMIDE-GDP RIBAZOLETRANSFERASE"/>
    <property type="match status" value="1"/>
</dbReference>
<dbReference type="EMBL" id="JACJIA010000013">
    <property type="protein sequence ID" value="MBA8955835.1"/>
    <property type="molecule type" value="Genomic_DNA"/>
</dbReference>